<keyword evidence="3" id="KW-1185">Reference proteome</keyword>
<dbReference type="RefSeq" id="XP_001579757.1">
    <property type="nucleotide sequence ID" value="XM_001579707.1"/>
</dbReference>
<accession>A2DLF3</accession>
<feature type="transmembrane region" description="Helical" evidence="1">
    <location>
        <begin position="110"/>
        <end position="129"/>
    </location>
</feature>
<sequence>MCPEIDNEVDTELYDLENPYADFCYHSDIECDYTIPTPDFFSQVLGFNVPSPVSESNQKYTYTLKNGQVLELDHPLPDGFPIDMISSEEPSVQSIPQIEYGRDCSSMKEVVMYAACAALPISGLIMYLFTYKKNPKVAERIRNVTLSSFVTWGTVLLLLL</sequence>
<dbReference type="KEGG" id="tva:5464285"/>
<organism evidence="2 3">
    <name type="scientific">Trichomonas vaginalis (strain ATCC PRA-98 / G3)</name>
    <dbReference type="NCBI Taxonomy" id="412133"/>
    <lineage>
        <taxon>Eukaryota</taxon>
        <taxon>Metamonada</taxon>
        <taxon>Parabasalia</taxon>
        <taxon>Trichomonadida</taxon>
        <taxon>Trichomonadidae</taxon>
        <taxon>Trichomonas</taxon>
    </lineage>
</organism>
<evidence type="ECO:0000313" key="3">
    <source>
        <dbReference type="Proteomes" id="UP000001542"/>
    </source>
</evidence>
<keyword evidence="1" id="KW-0812">Transmembrane</keyword>
<dbReference type="AlphaFoldDB" id="A2DLF3"/>
<reference evidence="2" key="2">
    <citation type="journal article" date="2007" name="Science">
        <title>Draft genome sequence of the sexually transmitted pathogen Trichomonas vaginalis.</title>
        <authorList>
            <person name="Carlton J.M."/>
            <person name="Hirt R.P."/>
            <person name="Silva J.C."/>
            <person name="Delcher A.L."/>
            <person name="Schatz M."/>
            <person name="Zhao Q."/>
            <person name="Wortman J.R."/>
            <person name="Bidwell S.L."/>
            <person name="Alsmark U.C.M."/>
            <person name="Besteiro S."/>
            <person name="Sicheritz-Ponten T."/>
            <person name="Noel C.J."/>
            <person name="Dacks J.B."/>
            <person name="Foster P.G."/>
            <person name="Simillion C."/>
            <person name="Van de Peer Y."/>
            <person name="Miranda-Saavedra D."/>
            <person name="Barton G.J."/>
            <person name="Westrop G.D."/>
            <person name="Mueller S."/>
            <person name="Dessi D."/>
            <person name="Fiori P.L."/>
            <person name="Ren Q."/>
            <person name="Paulsen I."/>
            <person name="Zhang H."/>
            <person name="Bastida-Corcuera F.D."/>
            <person name="Simoes-Barbosa A."/>
            <person name="Brown M.T."/>
            <person name="Hayes R.D."/>
            <person name="Mukherjee M."/>
            <person name="Okumura C.Y."/>
            <person name="Schneider R."/>
            <person name="Smith A.J."/>
            <person name="Vanacova S."/>
            <person name="Villalvazo M."/>
            <person name="Haas B.J."/>
            <person name="Pertea M."/>
            <person name="Feldblyum T.V."/>
            <person name="Utterback T.R."/>
            <person name="Shu C.L."/>
            <person name="Osoegawa K."/>
            <person name="de Jong P.J."/>
            <person name="Hrdy I."/>
            <person name="Horvathova L."/>
            <person name="Zubacova Z."/>
            <person name="Dolezal P."/>
            <person name="Malik S.B."/>
            <person name="Logsdon J.M. Jr."/>
            <person name="Henze K."/>
            <person name="Gupta A."/>
            <person name="Wang C.C."/>
            <person name="Dunne R.L."/>
            <person name="Upcroft J.A."/>
            <person name="Upcroft P."/>
            <person name="White O."/>
            <person name="Salzberg S.L."/>
            <person name="Tang P."/>
            <person name="Chiu C.-H."/>
            <person name="Lee Y.-S."/>
            <person name="Embley T.M."/>
            <person name="Coombs G.H."/>
            <person name="Mottram J.C."/>
            <person name="Tachezy J."/>
            <person name="Fraser-Liggett C.M."/>
            <person name="Johnson P.J."/>
        </authorList>
    </citation>
    <scope>NUCLEOTIDE SEQUENCE [LARGE SCALE GENOMIC DNA]</scope>
    <source>
        <strain evidence="2">G3</strain>
    </source>
</reference>
<protein>
    <submittedName>
        <fullName evidence="2">Uncharacterized protein</fullName>
    </submittedName>
</protein>
<dbReference type="EMBL" id="DS113215">
    <property type="protein sequence ID" value="EAY18771.1"/>
    <property type="molecule type" value="Genomic_DNA"/>
</dbReference>
<reference evidence="2" key="1">
    <citation type="submission" date="2006-10" db="EMBL/GenBank/DDBJ databases">
        <authorList>
            <person name="Amadeo P."/>
            <person name="Zhao Q."/>
            <person name="Wortman J."/>
            <person name="Fraser-Liggett C."/>
            <person name="Carlton J."/>
        </authorList>
    </citation>
    <scope>NUCLEOTIDE SEQUENCE</scope>
    <source>
        <strain evidence="2">G3</strain>
    </source>
</reference>
<dbReference type="InParanoid" id="A2DLF3"/>
<dbReference type="VEuPathDB" id="TrichDB:TVAG_268040"/>
<keyword evidence="1" id="KW-1133">Transmembrane helix</keyword>
<keyword evidence="1" id="KW-0472">Membrane</keyword>
<evidence type="ECO:0000313" key="2">
    <source>
        <dbReference type="EMBL" id="EAY18771.1"/>
    </source>
</evidence>
<gene>
    <name evidence="2" type="ORF">TVAG_268040</name>
</gene>
<name>A2DLF3_TRIV3</name>
<dbReference type="VEuPathDB" id="TrichDB:TVAGG3_0013800"/>
<evidence type="ECO:0000256" key="1">
    <source>
        <dbReference type="SAM" id="Phobius"/>
    </source>
</evidence>
<dbReference type="Proteomes" id="UP000001542">
    <property type="component" value="Unassembled WGS sequence"/>
</dbReference>
<proteinExistence type="predicted"/>